<dbReference type="RefSeq" id="WP_145995647.1">
    <property type="nucleotide sequence ID" value="NZ_BEWL01000012.1"/>
</dbReference>
<evidence type="ECO:0000313" key="3">
    <source>
        <dbReference type="Proteomes" id="UP001156672"/>
    </source>
</evidence>
<accession>A0ABQ5WZF6</accession>
<dbReference type="EMBL" id="BSNW01000013">
    <property type="protein sequence ID" value="GLQ68951.1"/>
    <property type="molecule type" value="Genomic_DNA"/>
</dbReference>
<evidence type="ECO:0008006" key="4">
    <source>
        <dbReference type="Google" id="ProtNLM"/>
    </source>
</evidence>
<comment type="caution">
    <text evidence="2">The sequence shown here is derived from an EMBL/GenBank/DDBJ whole genome shotgun (WGS) entry which is preliminary data.</text>
</comment>
<gene>
    <name evidence="2" type="ORF">GCM10007866_14020</name>
</gene>
<evidence type="ECO:0000256" key="1">
    <source>
        <dbReference type="SAM" id="MobiDB-lite"/>
    </source>
</evidence>
<sequence>MDIEPRFLNREQAAAYVGIGVHVFNQEVKLGIWPQPRVRGPGGGRLTWDRKLLDLYADRDSGIGVATPAATSAAFPAQPGLTHSLAENMSATLTQNRAERRPQEARRRQHH</sequence>
<reference evidence="3" key="1">
    <citation type="journal article" date="2019" name="Int. J. Syst. Evol. Microbiol.">
        <title>The Global Catalogue of Microorganisms (GCM) 10K type strain sequencing project: providing services to taxonomists for standard genome sequencing and annotation.</title>
        <authorList>
            <consortium name="The Broad Institute Genomics Platform"/>
            <consortium name="The Broad Institute Genome Sequencing Center for Infectious Disease"/>
            <person name="Wu L."/>
            <person name="Ma J."/>
        </authorList>
    </citation>
    <scope>NUCLEOTIDE SEQUENCE [LARGE SCALE GENOMIC DNA]</scope>
    <source>
        <strain evidence="3">NBRC 3250</strain>
    </source>
</reference>
<feature type="compositionally biased region" description="Polar residues" evidence="1">
    <location>
        <begin position="85"/>
        <end position="96"/>
    </location>
</feature>
<protein>
    <recommendedName>
        <fullName evidence="4">Helix-turn-helix domain-containing protein</fullName>
    </recommendedName>
</protein>
<feature type="compositionally biased region" description="Basic and acidic residues" evidence="1">
    <location>
        <begin position="97"/>
        <end position="111"/>
    </location>
</feature>
<feature type="region of interest" description="Disordered" evidence="1">
    <location>
        <begin position="83"/>
        <end position="111"/>
    </location>
</feature>
<name>A0ABQ5WZF6_9PROT</name>
<evidence type="ECO:0000313" key="2">
    <source>
        <dbReference type="EMBL" id="GLQ68951.1"/>
    </source>
</evidence>
<organism evidence="2 3">
    <name type="scientific">Gluconobacter albidus</name>
    <dbReference type="NCBI Taxonomy" id="318683"/>
    <lineage>
        <taxon>Bacteria</taxon>
        <taxon>Pseudomonadati</taxon>
        <taxon>Pseudomonadota</taxon>
        <taxon>Alphaproteobacteria</taxon>
        <taxon>Acetobacterales</taxon>
        <taxon>Acetobacteraceae</taxon>
        <taxon>Gluconobacter</taxon>
    </lineage>
</organism>
<keyword evidence="3" id="KW-1185">Reference proteome</keyword>
<dbReference type="Proteomes" id="UP001156672">
    <property type="component" value="Unassembled WGS sequence"/>
</dbReference>
<proteinExistence type="predicted"/>